<protein>
    <recommendedName>
        <fullName evidence="3">Laminin G domain-containing protein</fullName>
    </recommendedName>
</protein>
<dbReference type="SUPFAM" id="SSF49899">
    <property type="entry name" value="Concanavalin A-like lectins/glucanases"/>
    <property type="match status" value="1"/>
</dbReference>
<accession>A0A9X9Q0I6</accession>
<organism evidence="4 5">
    <name type="scientific">Gulo gulo</name>
    <name type="common">Wolverine</name>
    <name type="synonym">Gluton</name>
    <dbReference type="NCBI Taxonomy" id="48420"/>
    <lineage>
        <taxon>Eukaryota</taxon>
        <taxon>Metazoa</taxon>
        <taxon>Chordata</taxon>
        <taxon>Craniata</taxon>
        <taxon>Vertebrata</taxon>
        <taxon>Euteleostomi</taxon>
        <taxon>Mammalia</taxon>
        <taxon>Eutheria</taxon>
        <taxon>Laurasiatheria</taxon>
        <taxon>Carnivora</taxon>
        <taxon>Caniformia</taxon>
        <taxon>Musteloidea</taxon>
        <taxon>Mustelidae</taxon>
        <taxon>Guloninae</taxon>
        <taxon>Gulo</taxon>
    </lineage>
</organism>
<feature type="domain" description="Laminin G" evidence="3">
    <location>
        <begin position="1"/>
        <end position="74"/>
    </location>
</feature>
<evidence type="ECO:0000313" key="5">
    <source>
        <dbReference type="Proteomes" id="UP000269945"/>
    </source>
</evidence>
<keyword evidence="1" id="KW-0677">Repeat</keyword>
<evidence type="ECO:0000259" key="3">
    <source>
        <dbReference type="PROSITE" id="PS50025"/>
    </source>
</evidence>
<dbReference type="CDD" id="cd00110">
    <property type="entry name" value="LamG"/>
    <property type="match status" value="1"/>
</dbReference>
<dbReference type="Gene3D" id="2.60.120.200">
    <property type="match status" value="1"/>
</dbReference>
<feature type="non-terminal residue" evidence="4">
    <location>
        <position position="74"/>
    </location>
</feature>
<keyword evidence="5" id="KW-1185">Reference proteome</keyword>
<comment type="caution">
    <text evidence="4">The sequence shown here is derived from an EMBL/GenBank/DDBJ whole genome shotgun (WGS) entry which is preliminary data.</text>
</comment>
<proteinExistence type="predicted"/>
<dbReference type="EMBL" id="CYRY02014923">
    <property type="protein sequence ID" value="VCW84696.1"/>
    <property type="molecule type" value="Genomic_DNA"/>
</dbReference>
<evidence type="ECO:0000313" key="4">
    <source>
        <dbReference type="EMBL" id="VCW84696.1"/>
    </source>
</evidence>
<dbReference type="Pfam" id="PF02210">
    <property type="entry name" value="Laminin_G_2"/>
    <property type="match status" value="1"/>
</dbReference>
<dbReference type="AlphaFoldDB" id="A0A9X9Q0I6"/>
<evidence type="ECO:0000256" key="2">
    <source>
        <dbReference type="PROSITE-ProRule" id="PRU00122"/>
    </source>
</evidence>
<gene>
    <name evidence="4" type="ORF">BN2614_LOCUS1</name>
</gene>
<reference evidence="4 5" key="1">
    <citation type="submission" date="2018-10" db="EMBL/GenBank/DDBJ databases">
        <authorList>
            <person name="Ekblom R."/>
            <person name="Jareborg N."/>
        </authorList>
    </citation>
    <scope>NUCLEOTIDE SEQUENCE [LARGE SCALE GENOMIC DNA]</scope>
    <source>
        <tissue evidence="4">Muscle</tissue>
    </source>
</reference>
<name>A0A9X9Q0I6_GULGU</name>
<feature type="non-terminal residue" evidence="4">
    <location>
        <position position="1"/>
    </location>
</feature>
<evidence type="ECO:0000256" key="1">
    <source>
        <dbReference type="ARBA" id="ARBA00022737"/>
    </source>
</evidence>
<dbReference type="PROSITE" id="PS50025">
    <property type="entry name" value="LAM_G_DOMAIN"/>
    <property type="match status" value="1"/>
</dbReference>
<dbReference type="InterPro" id="IPR001791">
    <property type="entry name" value="Laminin_G"/>
</dbReference>
<sequence>DVISLKFKTRQTDGILLHREGQNSKHVTLQLVRGKLILSLNSGRANLASPDARVTLTLGSLLDDEHWHSVLIEL</sequence>
<dbReference type="Proteomes" id="UP000269945">
    <property type="component" value="Unassembled WGS sequence"/>
</dbReference>
<dbReference type="InterPro" id="IPR013320">
    <property type="entry name" value="ConA-like_dom_sf"/>
</dbReference>
<comment type="caution">
    <text evidence="2">Lacks conserved residue(s) required for the propagation of feature annotation.</text>
</comment>